<feature type="domain" description="Myb/SANT-like" evidence="2">
    <location>
        <begin position="263"/>
        <end position="357"/>
    </location>
</feature>
<proteinExistence type="predicted"/>
<feature type="compositionally biased region" description="Polar residues" evidence="1">
    <location>
        <begin position="66"/>
        <end position="83"/>
    </location>
</feature>
<dbReference type="AlphaFoldDB" id="A0A0L0V1I9"/>
<feature type="compositionally biased region" description="Polar residues" evidence="1">
    <location>
        <begin position="131"/>
        <end position="159"/>
    </location>
</feature>
<protein>
    <recommendedName>
        <fullName evidence="2">Myb/SANT-like domain-containing protein</fullName>
    </recommendedName>
</protein>
<feature type="compositionally biased region" description="Basic and acidic residues" evidence="1">
    <location>
        <begin position="631"/>
        <end position="640"/>
    </location>
</feature>
<sequence>MASQQPFGTLDHPAGKSRHLLTADADRRTREWKQRQLAGSTSLWVQSAHTTPTAKPQNVFDPPNSLPSAKQENKASPSNSQFPYTIRPLQPQSANSRVAEDIKPAQMIQNRRFRRPPAGYQFVVNTTTENPQSIINSSNPTASFKLPSNTRPPNDQSQRNVRHLPPPTVNSQAVADVKPAKMTPNLTDANNKLWSEPQAAANNPFGVYSTETIPTTTQQHLPHSSNPPTFSHLETNARLNDRKHIPPKTGQERISALGSPTRMWNDDTHSALLEAVLDQHKLKSETATFDLESQGWINVTEIMKKKFATEIGQRSLKAQLDHIRGVYRDINSLRNRFGFQWDGQTNTIIAALSTWAQLNENTPAKRLLLYRHRSISWYSLAVQVFSGTTMIGKQFPPPLNNNENGKLEIPKNATSSTITGTSATPIQPIVSKRNSELVLAGENTNSPHMASSASKSRVARQLRLSIHDPVTDRPDGITNTSNDSAPEITIQPSLATQSKNDPPNLLVDVVASLKLCAPNEPNGNILPDPFPNNNEIQKPVIQENITRSPINATPTNSIQPLVSKRNNEMMTSSDADGNTSHMASSSSESRATKQPRLSNSDLANRKADGISKANPDSVSENTSELALVSQRENDRPDSVKDVVVLVKPSVPEKTSETIPSECDHQDVCMNSSSAAPQPQNQSHHSEPNLEKENMASLAQDDVASMVPEKSSTAVASTSQINETPHDPTLEAITLMAPMFVDQVSTVEYVGFVQVVENEINARIFLSLASTTNPTICKTWLLRKSRQS</sequence>
<feature type="compositionally biased region" description="Polar residues" evidence="1">
    <location>
        <begin position="37"/>
        <end position="56"/>
    </location>
</feature>
<dbReference type="PANTHER" id="PTHR47072:SF4">
    <property type="entry name" value="MYB_SANT-LIKE DOMAIN-CONTAINING PROTEIN"/>
    <property type="match status" value="1"/>
</dbReference>
<feature type="region of interest" description="Disordered" evidence="1">
    <location>
        <begin position="569"/>
        <end position="689"/>
    </location>
</feature>
<dbReference type="Pfam" id="PF12776">
    <property type="entry name" value="Myb_DNA-bind_3"/>
    <property type="match status" value="1"/>
</dbReference>
<dbReference type="EMBL" id="AJIL01000145">
    <property type="protein sequence ID" value="KNE93125.1"/>
    <property type="molecule type" value="Genomic_DNA"/>
</dbReference>
<feature type="compositionally biased region" description="Polar residues" evidence="1">
    <location>
        <begin position="614"/>
        <end position="624"/>
    </location>
</feature>
<feature type="compositionally biased region" description="Basic and acidic residues" evidence="1">
    <location>
        <begin position="24"/>
        <end position="34"/>
    </location>
</feature>
<feature type="compositionally biased region" description="Low complexity" evidence="1">
    <location>
        <begin position="670"/>
        <end position="682"/>
    </location>
</feature>
<name>A0A0L0V1I9_9BASI</name>
<feature type="region of interest" description="Disordered" evidence="1">
    <location>
        <begin position="131"/>
        <end position="170"/>
    </location>
</feature>
<feature type="compositionally biased region" description="Polar residues" evidence="1">
    <location>
        <begin position="709"/>
        <end position="722"/>
    </location>
</feature>
<reference evidence="4" key="1">
    <citation type="submission" date="2014-03" db="EMBL/GenBank/DDBJ databases">
        <title>The Genome Sequence of Puccinia striiformis f. sp. tritici PST-78.</title>
        <authorList>
            <consortium name="The Broad Institute Genome Sequencing Platform"/>
            <person name="Cuomo C."/>
            <person name="Hulbert S."/>
            <person name="Chen X."/>
            <person name="Walker B."/>
            <person name="Young S.K."/>
            <person name="Zeng Q."/>
            <person name="Gargeya S."/>
            <person name="Fitzgerald M."/>
            <person name="Haas B."/>
            <person name="Abouelleil A."/>
            <person name="Alvarado L."/>
            <person name="Arachchi H.M."/>
            <person name="Berlin A.M."/>
            <person name="Chapman S.B."/>
            <person name="Goldberg J."/>
            <person name="Griggs A."/>
            <person name="Gujja S."/>
            <person name="Hansen M."/>
            <person name="Howarth C."/>
            <person name="Imamovic A."/>
            <person name="Larimer J."/>
            <person name="McCowan C."/>
            <person name="Montmayeur A."/>
            <person name="Murphy C."/>
            <person name="Neiman D."/>
            <person name="Pearson M."/>
            <person name="Priest M."/>
            <person name="Roberts A."/>
            <person name="Saif S."/>
            <person name="Shea T."/>
            <person name="Sisk P."/>
            <person name="Sykes S."/>
            <person name="Wortman J."/>
            <person name="Nusbaum C."/>
            <person name="Birren B."/>
        </authorList>
    </citation>
    <scope>NUCLEOTIDE SEQUENCE [LARGE SCALE GENOMIC DNA]</scope>
    <source>
        <strain evidence="4">race PST-78</strain>
    </source>
</reference>
<evidence type="ECO:0000259" key="2">
    <source>
        <dbReference type="Pfam" id="PF12776"/>
    </source>
</evidence>
<dbReference type="STRING" id="1165861.A0A0L0V1I9"/>
<dbReference type="InterPro" id="IPR024752">
    <property type="entry name" value="Myb/SANT-like_dom"/>
</dbReference>
<feature type="region of interest" description="Disordered" evidence="1">
    <location>
        <begin position="1"/>
        <end position="101"/>
    </location>
</feature>
<evidence type="ECO:0000313" key="4">
    <source>
        <dbReference type="Proteomes" id="UP000054564"/>
    </source>
</evidence>
<evidence type="ECO:0000313" key="3">
    <source>
        <dbReference type="EMBL" id="KNE93125.1"/>
    </source>
</evidence>
<keyword evidence="4" id="KW-1185">Reference proteome</keyword>
<organism evidence="3 4">
    <name type="scientific">Puccinia striiformis f. sp. tritici PST-78</name>
    <dbReference type="NCBI Taxonomy" id="1165861"/>
    <lineage>
        <taxon>Eukaryota</taxon>
        <taxon>Fungi</taxon>
        <taxon>Dikarya</taxon>
        <taxon>Basidiomycota</taxon>
        <taxon>Pucciniomycotina</taxon>
        <taxon>Pucciniomycetes</taxon>
        <taxon>Pucciniales</taxon>
        <taxon>Pucciniaceae</taxon>
        <taxon>Puccinia</taxon>
    </lineage>
</organism>
<comment type="caution">
    <text evidence="3">The sequence shown here is derived from an EMBL/GenBank/DDBJ whole genome shotgun (WGS) entry which is preliminary data.</text>
</comment>
<dbReference type="Proteomes" id="UP000054564">
    <property type="component" value="Unassembled WGS sequence"/>
</dbReference>
<evidence type="ECO:0000256" key="1">
    <source>
        <dbReference type="SAM" id="MobiDB-lite"/>
    </source>
</evidence>
<dbReference type="PANTHER" id="PTHR47072">
    <property type="match status" value="1"/>
</dbReference>
<accession>A0A0L0V1I9</accession>
<gene>
    <name evidence="3" type="ORF">PSTG_13514</name>
</gene>
<dbReference type="OrthoDB" id="2507574at2759"/>
<feature type="compositionally biased region" description="Polar residues" evidence="1">
    <location>
        <begin position="569"/>
        <end position="583"/>
    </location>
</feature>
<feature type="region of interest" description="Disordered" evidence="1">
    <location>
        <begin position="704"/>
        <end position="724"/>
    </location>
</feature>